<proteinExistence type="predicted"/>
<dbReference type="Pfam" id="PF12146">
    <property type="entry name" value="Hydrolase_4"/>
    <property type="match status" value="1"/>
</dbReference>
<reference evidence="2 3" key="1">
    <citation type="submission" date="2020-05" db="EMBL/GenBank/DDBJ databases">
        <title>Genomic Encyclopedia of Type Strains, Phase III (KMG-III): the genomes of soil and plant-associated and newly described type strains.</title>
        <authorList>
            <person name="Whitman W."/>
        </authorList>
    </citation>
    <scope>NUCLEOTIDE SEQUENCE [LARGE SCALE GENOMIC DNA]</scope>
    <source>
        <strain evidence="2 3">KCTC 19046</strain>
    </source>
</reference>
<feature type="domain" description="Serine aminopeptidase S33" evidence="1">
    <location>
        <begin position="43"/>
        <end position="193"/>
    </location>
</feature>
<name>A0ABX2A5J1_9MICO</name>
<dbReference type="InterPro" id="IPR029058">
    <property type="entry name" value="AB_hydrolase_fold"/>
</dbReference>
<comment type="caution">
    <text evidence="2">The sequence shown here is derived from an EMBL/GenBank/DDBJ whole genome shotgun (WGS) entry which is preliminary data.</text>
</comment>
<dbReference type="Proteomes" id="UP000757540">
    <property type="component" value="Unassembled WGS sequence"/>
</dbReference>
<accession>A0ABX2A5J1</accession>
<organism evidence="2 3">
    <name type="scientific">Isoptericola halotolerans</name>
    <dbReference type="NCBI Taxonomy" id="300560"/>
    <lineage>
        <taxon>Bacteria</taxon>
        <taxon>Bacillati</taxon>
        <taxon>Actinomycetota</taxon>
        <taxon>Actinomycetes</taxon>
        <taxon>Micrococcales</taxon>
        <taxon>Promicromonosporaceae</taxon>
        <taxon>Isoptericola</taxon>
    </lineage>
</organism>
<evidence type="ECO:0000313" key="2">
    <source>
        <dbReference type="EMBL" id="NOV97980.1"/>
    </source>
</evidence>
<protein>
    <submittedName>
        <fullName evidence="2">Alpha-beta hydrolase superfamily lysophospholipase</fullName>
    </submittedName>
</protein>
<dbReference type="PANTHER" id="PTHR11614">
    <property type="entry name" value="PHOSPHOLIPASE-RELATED"/>
    <property type="match status" value="1"/>
</dbReference>
<gene>
    <name evidence="2" type="ORF">HDG69_002565</name>
</gene>
<dbReference type="SUPFAM" id="SSF53474">
    <property type="entry name" value="alpha/beta-Hydrolases"/>
    <property type="match status" value="1"/>
</dbReference>
<dbReference type="GO" id="GO:0016787">
    <property type="term" value="F:hydrolase activity"/>
    <property type="evidence" value="ECO:0007669"/>
    <property type="project" value="UniProtKB-KW"/>
</dbReference>
<keyword evidence="3" id="KW-1185">Reference proteome</keyword>
<dbReference type="Gene3D" id="3.40.50.1820">
    <property type="entry name" value="alpha/beta hydrolase"/>
    <property type="match status" value="1"/>
</dbReference>
<dbReference type="EMBL" id="JABEZU010000003">
    <property type="protein sequence ID" value="NOV97980.1"/>
    <property type="molecule type" value="Genomic_DNA"/>
</dbReference>
<sequence>MPASPTAPLPDELVWEPDPLLDGFQSAPLGPATLVRRTGRPDAPRGAVLHVHGYNDYFFQDHLAHALTDAGYCFYAVDLRRAGRSLLRPPVDVAAEAGLPPHFTTSLREFGADLDAALSSVRALEPGSPLAVHAHSTGGLTTVVWAHAHGATGPDALVLDSPFLDLAGSWLSRQVNTSLLGVLGRVRPLAVVSTHPSVYATYQHVDNGGRWSFDTRLKKPDGQPARAAWLLAVRRAQLRLARGLDVPVPVLAARAGASGPDSPDNPLLDAQDTVLDTRQLARLFPRLGTDVTELVVDGAVHDLSLSADAPRQEYLDAVVRFLGDRLPGGAA</sequence>
<evidence type="ECO:0000313" key="3">
    <source>
        <dbReference type="Proteomes" id="UP000757540"/>
    </source>
</evidence>
<dbReference type="InterPro" id="IPR022742">
    <property type="entry name" value="Hydrolase_4"/>
</dbReference>
<keyword evidence="2" id="KW-0378">Hydrolase</keyword>
<evidence type="ECO:0000259" key="1">
    <source>
        <dbReference type="Pfam" id="PF12146"/>
    </source>
</evidence>
<dbReference type="RefSeq" id="WP_343036429.1">
    <property type="nucleotide sequence ID" value="NZ_BAAAML010000005.1"/>
</dbReference>
<dbReference type="InterPro" id="IPR051044">
    <property type="entry name" value="MAG_DAG_Lipase"/>
</dbReference>